<proteinExistence type="predicted"/>
<sequence length="223" mass="25128">MKKLATKKSLEQQKKNKFISIVILSIAVVIAAFLLIPSTSDENIEQHLYSENAPIFGSKHAKVTIVEFFDPACESCRAFYPLVKSQIKQYKGKVNLVVRPVAFHKNVGSVVAALEATKMQNKFWDALRITLYYQNNWAINHVANVDLLYPYLQDAGIDIAQLKIDMQSPVIAERMAQDAKDAKTLKVFKTPTFYVNGVALKQFGAEPFKALIAREVKKAYSEK</sequence>
<keyword evidence="1" id="KW-0472">Membrane</keyword>
<dbReference type="Proteomes" id="UP000327424">
    <property type="component" value="Chromosome"/>
</dbReference>
<dbReference type="InterPro" id="IPR012336">
    <property type="entry name" value="Thioredoxin-like_fold"/>
</dbReference>
<dbReference type="OrthoDB" id="9780340at2"/>
<keyword evidence="4" id="KW-1185">Reference proteome</keyword>
<keyword evidence="1" id="KW-1133">Transmembrane helix</keyword>
<dbReference type="PANTHER" id="PTHR35891:SF3">
    <property type="entry name" value="THIOL:DISULFIDE INTERCHANGE PROTEIN DSBL"/>
    <property type="match status" value="1"/>
</dbReference>
<dbReference type="InterPro" id="IPR036249">
    <property type="entry name" value="Thioredoxin-like_sf"/>
</dbReference>
<evidence type="ECO:0000313" key="3">
    <source>
        <dbReference type="EMBL" id="QFI37551.1"/>
    </source>
</evidence>
<dbReference type="RefSeq" id="WP_019440229.1">
    <property type="nucleotide sequence ID" value="NZ_ALOE01000006.1"/>
</dbReference>
<accession>A0A5J6WK09</accession>
<dbReference type="PANTHER" id="PTHR35891">
    <property type="entry name" value="THIOL:DISULFIDE INTERCHANGE PROTEIN DSBA"/>
    <property type="match status" value="1"/>
</dbReference>
<reference evidence="3 4" key="1">
    <citation type="submission" date="2019-09" db="EMBL/GenBank/DDBJ databases">
        <title>Hybrid Assembly of the complete Genome of the Deep-Sea Bacterium Moritella marina from long Nanopore and Illumina reads.</title>
        <authorList>
            <person name="Magin S."/>
            <person name="Georgoulis A."/>
            <person name="Papadimitriou K."/>
            <person name="Iliakis G."/>
            <person name="Vorgias C.E."/>
        </authorList>
    </citation>
    <scope>NUCLEOTIDE SEQUENCE [LARGE SCALE GENOMIC DNA]</scope>
    <source>
        <strain evidence="3 4">MP-1</strain>
    </source>
</reference>
<protein>
    <submittedName>
        <fullName evidence="3">Thioredoxin domain-containing protein</fullName>
    </submittedName>
</protein>
<dbReference type="KEGG" id="mmaa:FR932_06720"/>
<dbReference type="InterPro" id="IPR050824">
    <property type="entry name" value="Thiol_disulfide_DsbA"/>
</dbReference>
<evidence type="ECO:0000256" key="1">
    <source>
        <dbReference type="SAM" id="Phobius"/>
    </source>
</evidence>
<dbReference type="AlphaFoldDB" id="A0A5J6WK09"/>
<name>A0A5J6WK09_MORMI</name>
<evidence type="ECO:0000259" key="2">
    <source>
        <dbReference type="PROSITE" id="PS51352"/>
    </source>
</evidence>
<dbReference type="PROSITE" id="PS51352">
    <property type="entry name" value="THIOREDOXIN_2"/>
    <property type="match status" value="1"/>
</dbReference>
<dbReference type="InterPro" id="IPR013766">
    <property type="entry name" value="Thioredoxin_domain"/>
</dbReference>
<organism evidence="3 4">
    <name type="scientific">Moritella marina ATCC 15381</name>
    <dbReference type="NCBI Taxonomy" id="1202962"/>
    <lineage>
        <taxon>Bacteria</taxon>
        <taxon>Pseudomonadati</taxon>
        <taxon>Pseudomonadota</taxon>
        <taxon>Gammaproteobacteria</taxon>
        <taxon>Alteromonadales</taxon>
        <taxon>Moritellaceae</taxon>
        <taxon>Moritella</taxon>
    </lineage>
</organism>
<evidence type="ECO:0000313" key="4">
    <source>
        <dbReference type="Proteomes" id="UP000327424"/>
    </source>
</evidence>
<keyword evidence="1" id="KW-0812">Transmembrane</keyword>
<gene>
    <name evidence="3" type="ORF">FR932_06720</name>
</gene>
<dbReference type="Pfam" id="PF13462">
    <property type="entry name" value="Thioredoxin_4"/>
    <property type="match status" value="1"/>
</dbReference>
<feature type="transmembrane region" description="Helical" evidence="1">
    <location>
        <begin position="18"/>
        <end position="36"/>
    </location>
</feature>
<dbReference type="Gene3D" id="3.40.30.10">
    <property type="entry name" value="Glutaredoxin"/>
    <property type="match status" value="1"/>
</dbReference>
<dbReference type="SUPFAM" id="SSF52833">
    <property type="entry name" value="Thioredoxin-like"/>
    <property type="match status" value="1"/>
</dbReference>
<dbReference type="EMBL" id="CP044399">
    <property type="protein sequence ID" value="QFI37551.1"/>
    <property type="molecule type" value="Genomic_DNA"/>
</dbReference>
<feature type="domain" description="Thioredoxin" evidence="2">
    <location>
        <begin position="24"/>
        <end position="221"/>
    </location>
</feature>